<name>A0AAV9JCN5_9PEZI</name>
<evidence type="ECO:0000256" key="4">
    <source>
        <dbReference type="ARBA" id="ARBA00023136"/>
    </source>
</evidence>
<evidence type="ECO:0000256" key="3">
    <source>
        <dbReference type="ARBA" id="ARBA00022989"/>
    </source>
</evidence>
<feature type="transmembrane region" description="Helical" evidence="6">
    <location>
        <begin position="65"/>
        <end position="87"/>
    </location>
</feature>
<evidence type="ECO:0000256" key="6">
    <source>
        <dbReference type="SAM" id="Phobius"/>
    </source>
</evidence>
<evidence type="ECO:0000256" key="5">
    <source>
        <dbReference type="SAM" id="MobiDB-lite"/>
    </source>
</evidence>
<keyword evidence="2 6" id="KW-0812">Transmembrane</keyword>
<keyword evidence="3 6" id="KW-1133">Transmembrane helix</keyword>
<dbReference type="Pfam" id="PF03595">
    <property type="entry name" value="SLAC1"/>
    <property type="match status" value="1"/>
</dbReference>
<organism evidence="7 8">
    <name type="scientific">Oleoguttula mirabilis</name>
    <dbReference type="NCBI Taxonomy" id="1507867"/>
    <lineage>
        <taxon>Eukaryota</taxon>
        <taxon>Fungi</taxon>
        <taxon>Dikarya</taxon>
        <taxon>Ascomycota</taxon>
        <taxon>Pezizomycotina</taxon>
        <taxon>Dothideomycetes</taxon>
        <taxon>Dothideomycetidae</taxon>
        <taxon>Mycosphaerellales</taxon>
        <taxon>Teratosphaeriaceae</taxon>
        <taxon>Oleoguttula</taxon>
    </lineage>
</organism>
<feature type="transmembrane region" description="Helical" evidence="6">
    <location>
        <begin position="300"/>
        <end position="320"/>
    </location>
</feature>
<dbReference type="Gene3D" id="1.50.10.150">
    <property type="entry name" value="Voltage-dependent anion channel"/>
    <property type="match status" value="1"/>
</dbReference>
<accession>A0AAV9JCN5</accession>
<dbReference type="InterPro" id="IPR030185">
    <property type="entry name" value="Mae1"/>
</dbReference>
<protein>
    <submittedName>
        <fullName evidence="7">Uncharacterized protein</fullName>
    </submittedName>
</protein>
<dbReference type="PANTHER" id="PTHR31162:SF3">
    <property type="entry name" value="TRANSPORTER_MALIC ACID TRANSPORT PROTEIN, PUTATIVE-RELATED"/>
    <property type="match status" value="1"/>
</dbReference>
<dbReference type="InterPro" id="IPR038665">
    <property type="entry name" value="Voltage-dep_anion_channel_sf"/>
</dbReference>
<dbReference type="Proteomes" id="UP001324427">
    <property type="component" value="Unassembled WGS sequence"/>
</dbReference>
<feature type="compositionally biased region" description="Basic and acidic residues" evidence="5">
    <location>
        <begin position="479"/>
        <end position="500"/>
    </location>
</feature>
<dbReference type="GO" id="GO:0015140">
    <property type="term" value="F:malate transmembrane transporter activity"/>
    <property type="evidence" value="ECO:0007669"/>
    <property type="project" value="InterPro"/>
</dbReference>
<gene>
    <name evidence="7" type="ORF">LTR36_006591</name>
</gene>
<feature type="transmembrane region" description="Helical" evidence="6">
    <location>
        <begin position="108"/>
        <end position="125"/>
    </location>
</feature>
<dbReference type="CDD" id="cd09317">
    <property type="entry name" value="TDT_Mae1_like"/>
    <property type="match status" value="1"/>
</dbReference>
<evidence type="ECO:0000313" key="7">
    <source>
        <dbReference type="EMBL" id="KAK4542543.1"/>
    </source>
</evidence>
<proteinExistence type="predicted"/>
<feature type="region of interest" description="Disordered" evidence="5">
    <location>
        <begin position="400"/>
        <end position="500"/>
    </location>
</feature>
<dbReference type="InterPro" id="IPR004695">
    <property type="entry name" value="SLAC1/Mae1/Ssu1/TehA"/>
</dbReference>
<sequence>MATAVAHSQETPDYVFFFDITNPIAAGPTELPAGKSLHARWQFWKMATGGVANVLHQVPYQFHGLYAIGCFFFILNIVLFLFNVVMISCRFRLYPSTFKASITHPTESLFVPAWLISIGTILINITEYGVSDGKTGAWLLSTMRILFWVYCALAVLFSCGIYLVMWSTQTFTIDQMTPVWIFPAYPLLVIGPHAGMLASKTSGSDALDIIIGGFIFQGIGFLVSLMIYAAFIYRLMTQKLPQESLRPAMFISIGPSGFTISGVVSMGQEIVRVVPPDFMGPGLGELAGKVSMIMANWMGLWLWGLAWWFFIVSVGAHWSTVRHGRGKFAMTFYSYVFPNTALTTATFALGKALDNTPIRILGCVMTCLLICAWLAVFTMMIRAVIVKDILWPQKQEDRAEGGWEAHPEESKACDPRRCSSDAPVSEKARHSNGTDGTLDLDKQMEANGRLTEPPGTGCSLERGKPQPRDWARSTTAADRFVDEMARGNRPSRRSDIADMV</sequence>
<feature type="transmembrane region" description="Helical" evidence="6">
    <location>
        <begin position="177"/>
        <end position="197"/>
    </location>
</feature>
<dbReference type="PANTHER" id="PTHR31162">
    <property type="entry name" value="MALIC ACID TRANSPORT PROTEIN-RELATED"/>
    <property type="match status" value="1"/>
</dbReference>
<feature type="transmembrane region" description="Helical" evidence="6">
    <location>
        <begin position="332"/>
        <end position="352"/>
    </location>
</feature>
<evidence type="ECO:0000256" key="2">
    <source>
        <dbReference type="ARBA" id="ARBA00022692"/>
    </source>
</evidence>
<comment type="caution">
    <text evidence="7">The sequence shown here is derived from an EMBL/GenBank/DDBJ whole genome shotgun (WGS) entry which is preliminary data.</text>
</comment>
<feature type="transmembrane region" description="Helical" evidence="6">
    <location>
        <begin position="145"/>
        <end position="165"/>
    </location>
</feature>
<comment type="subcellular location">
    <subcellularLocation>
        <location evidence="1">Membrane</location>
        <topology evidence="1">Multi-pass membrane protein</topology>
    </subcellularLocation>
</comment>
<dbReference type="GO" id="GO:0016020">
    <property type="term" value="C:membrane"/>
    <property type="evidence" value="ECO:0007669"/>
    <property type="project" value="UniProtKB-SubCell"/>
</dbReference>
<keyword evidence="8" id="KW-1185">Reference proteome</keyword>
<keyword evidence="4 6" id="KW-0472">Membrane</keyword>
<evidence type="ECO:0000313" key="8">
    <source>
        <dbReference type="Proteomes" id="UP001324427"/>
    </source>
</evidence>
<evidence type="ECO:0000256" key="1">
    <source>
        <dbReference type="ARBA" id="ARBA00004141"/>
    </source>
</evidence>
<feature type="transmembrane region" description="Helical" evidence="6">
    <location>
        <begin position="358"/>
        <end position="385"/>
    </location>
</feature>
<feature type="compositionally biased region" description="Basic and acidic residues" evidence="5">
    <location>
        <begin position="400"/>
        <end position="429"/>
    </location>
</feature>
<dbReference type="EMBL" id="JAVFHQ010000040">
    <property type="protein sequence ID" value="KAK4542543.1"/>
    <property type="molecule type" value="Genomic_DNA"/>
</dbReference>
<dbReference type="AlphaFoldDB" id="A0AAV9JCN5"/>
<feature type="compositionally biased region" description="Basic and acidic residues" evidence="5">
    <location>
        <begin position="461"/>
        <end position="471"/>
    </location>
</feature>
<feature type="transmembrane region" description="Helical" evidence="6">
    <location>
        <begin position="248"/>
        <end position="267"/>
    </location>
</feature>
<reference evidence="7 8" key="1">
    <citation type="submission" date="2021-11" db="EMBL/GenBank/DDBJ databases">
        <title>Black yeast isolated from Biological Soil Crust.</title>
        <authorList>
            <person name="Kurbessoian T."/>
        </authorList>
    </citation>
    <scope>NUCLEOTIDE SEQUENCE [LARGE SCALE GENOMIC DNA]</scope>
    <source>
        <strain evidence="7 8">CCFEE 5522</strain>
    </source>
</reference>
<feature type="transmembrane region" description="Helical" evidence="6">
    <location>
        <begin position="209"/>
        <end position="236"/>
    </location>
</feature>